<keyword evidence="2" id="KW-1185">Reference proteome</keyword>
<protein>
    <submittedName>
        <fullName evidence="1">Uncharacterized protein</fullName>
    </submittedName>
</protein>
<proteinExistence type="predicted"/>
<gene>
    <name evidence="1" type="ORF">ElP_65380</name>
</gene>
<dbReference type="EMBL" id="CP036426">
    <property type="protein sequence ID" value="QDV38583.1"/>
    <property type="molecule type" value="Genomic_DNA"/>
</dbReference>
<dbReference type="RefSeq" id="WP_145277198.1">
    <property type="nucleotide sequence ID" value="NZ_CP036426.1"/>
</dbReference>
<evidence type="ECO:0000313" key="2">
    <source>
        <dbReference type="Proteomes" id="UP000317835"/>
    </source>
</evidence>
<evidence type="ECO:0000313" key="1">
    <source>
        <dbReference type="EMBL" id="QDV38583.1"/>
    </source>
</evidence>
<dbReference type="AlphaFoldDB" id="A0A518HCJ3"/>
<sequence>MSHAALIPSLLFLIAPAPPAVQRGEPFAVEVVDAETGRGVPMVELRTVHNLRYDTDSAGLAAIDAPELMGQEVYFHVSSHGYEYPADGFGYRGVRLRVEPGGAARLELPRVNVAERLYRVTGGGIYADTVRLGREAPIEEPLMAGKVFGQDSVFTVPYRGKLWWFWGDTSRPAYPLGNFHMSGATSGLPSEGGLDPGIGIDLDYFVDENGFSREMARMPGDGPTWLSGFVVLPDAEGSDRLYAGYAKIKPPLETYERGLCVFDDEAGRFERVDAFPGLDTLHPDGHAFRVGDEPWVYFATPYPLVRVPADPGAMADPSRYQAFTCLESDGDGPRVERDAGGRPVYRWRDGATALGPKRQAELIEAGTLGEGEGLLNLRDIETGEPVFAHAGTVNRNEHRGRWVMITTQLFGSSSLGEVWYAEADSPLGPWAFARKVVTHDDYSFYNPKHHHLFDADGGRRIYFEGTYTHTFSGTRTPTPRYDYNQIMYRLDLDDPRLNLPVAVYRMGDARLRPGPDGRPAEQSIAFFALDREAEGTVPIAERLVGDQGMIRIGGPDDPEPIFHALPADLADPPPGTAPLFEYRHDSGHVHYATEGDEPGEGYRRVGGPICRVWRRPGPERQPLFP</sequence>
<dbReference type="OrthoDB" id="210667at2"/>
<dbReference type="Gene3D" id="2.115.10.20">
    <property type="entry name" value="Glycosyl hydrolase domain, family 43"/>
    <property type="match status" value="1"/>
</dbReference>
<dbReference type="Proteomes" id="UP000317835">
    <property type="component" value="Chromosome"/>
</dbReference>
<reference evidence="1 2" key="1">
    <citation type="submission" date="2019-02" db="EMBL/GenBank/DDBJ databases">
        <title>Deep-cultivation of Planctomycetes and their phenomic and genomic characterization uncovers novel biology.</title>
        <authorList>
            <person name="Wiegand S."/>
            <person name="Jogler M."/>
            <person name="Boedeker C."/>
            <person name="Pinto D."/>
            <person name="Vollmers J."/>
            <person name="Rivas-Marin E."/>
            <person name="Kohn T."/>
            <person name="Peeters S.H."/>
            <person name="Heuer A."/>
            <person name="Rast P."/>
            <person name="Oberbeckmann S."/>
            <person name="Bunk B."/>
            <person name="Jeske O."/>
            <person name="Meyerdierks A."/>
            <person name="Storesund J.E."/>
            <person name="Kallscheuer N."/>
            <person name="Luecker S."/>
            <person name="Lage O.M."/>
            <person name="Pohl T."/>
            <person name="Merkel B.J."/>
            <person name="Hornburger P."/>
            <person name="Mueller R.-W."/>
            <person name="Bruemmer F."/>
            <person name="Labrenz M."/>
            <person name="Spormann A.M."/>
            <person name="Op den Camp H."/>
            <person name="Overmann J."/>
            <person name="Amann R."/>
            <person name="Jetten M.S.M."/>
            <person name="Mascher T."/>
            <person name="Medema M.H."/>
            <person name="Devos D.P."/>
            <person name="Kaster A.-K."/>
            <person name="Ovreas L."/>
            <person name="Rohde M."/>
            <person name="Galperin M.Y."/>
            <person name="Jogler C."/>
        </authorList>
    </citation>
    <scope>NUCLEOTIDE SEQUENCE [LARGE SCALE GENOMIC DNA]</scope>
    <source>
        <strain evidence="1 2">ElP</strain>
    </source>
</reference>
<dbReference type="KEGG" id="tpla:ElP_65380"/>
<dbReference type="SUPFAM" id="SSF75005">
    <property type="entry name" value="Arabinanase/levansucrase/invertase"/>
    <property type="match status" value="1"/>
</dbReference>
<dbReference type="InterPro" id="IPR023296">
    <property type="entry name" value="Glyco_hydro_beta-prop_sf"/>
</dbReference>
<accession>A0A518HCJ3</accession>
<organism evidence="1 2">
    <name type="scientific">Tautonia plasticadhaerens</name>
    <dbReference type="NCBI Taxonomy" id="2527974"/>
    <lineage>
        <taxon>Bacteria</taxon>
        <taxon>Pseudomonadati</taxon>
        <taxon>Planctomycetota</taxon>
        <taxon>Planctomycetia</taxon>
        <taxon>Isosphaerales</taxon>
        <taxon>Isosphaeraceae</taxon>
        <taxon>Tautonia</taxon>
    </lineage>
</organism>
<name>A0A518HCJ3_9BACT</name>